<dbReference type="Proteomes" id="UP001642409">
    <property type="component" value="Unassembled WGS sequence"/>
</dbReference>
<accession>A0AA86QF23</accession>
<name>A0AA86QF23_9EUKA</name>
<evidence type="ECO:0000313" key="1">
    <source>
        <dbReference type="EMBL" id="CAI9958094.1"/>
    </source>
</evidence>
<dbReference type="InterPro" id="IPR032675">
    <property type="entry name" value="LRR_dom_sf"/>
</dbReference>
<dbReference type="EMBL" id="CATOUU010000901">
    <property type="protein sequence ID" value="CAI9958094.1"/>
    <property type="molecule type" value="Genomic_DNA"/>
</dbReference>
<reference evidence="2 3" key="2">
    <citation type="submission" date="2024-07" db="EMBL/GenBank/DDBJ databases">
        <authorList>
            <person name="Akdeniz Z."/>
        </authorList>
    </citation>
    <scope>NUCLEOTIDE SEQUENCE [LARGE SCALE GENOMIC DNA]</scope>
</reference>
<evidence type="ECO:0000313" key="3">
    <source>
        <dbReference type="Proteomes" id="UP001642409"/>
    </source>
</evidence>
<dbReference type="InterPro" id="IPR001611">
    <property type="entry name" value="Leu-rich_rpt"/>
</dbReference>
<evidence type="ECO:0000313" key="2">
    <source>
        <dbReference type="EMBL" id="CAL6080133.1"/>
    </source>
</evidence>
<gene>
    <name evidence="1" type="ORF">HINF_LOCUS45739</name>
    <name evidence="2" type="ORF">HINF_LOCUS59722</name>
</gene>
<sequence>MSNLISLGMSHCNIADLSPIENLKKLRMLVVHHNLIQNPEKYPFLNNISYVNIDKRDNWFNNLMPFDENVSVNTVNVCYSQVYLKQFALYNARTRLFKMESHRARTKLRLKTAQNKLQTQNIFLRISKQLSDMVSKFVETDSTFLQ</sequence>
<dbReference type="Gene3D" id="3.80.10.10">
    <property type="entry name" value="Ribonuclease Inhibitor"/>
    <property type="match status" value="1"/>
</dbReference>
<dbReference type="SUPFAM" id="SSF52075">
    <property type="entry name" value="Outer arm dynein light chain 1"/>
    <property type="match status" value="1"/>
</dbReference>
<dbReference type="AlphaFoldDB" id="A0AA86QF23"/>
<dbReference type="EMBL" id="CAXDID020000344">
    <property type="protein sequence ID" value="CAL6080133.1"/>
    <property type="molecule type" value="Genomic_DNA"/>
</dbReference>
<proteinExistence type="predicted"/>
<organism evidence="1">
    <name type="scientific">Hexamita inflata</name>
    <dbReference type="NCBI Taxonomy" id="28002"/>
    <lineage>
        <taxon>Eukaryota</taxon>
        <taxon>Metamonada</taxon>
        <taxon>Diplomonadida</taxon>
        <taxon>Hexamitidae</taxon>
        <taxon>Hexamitinae</taxon>
        <taxon>Hexamita</taxon>
    </lineage>
</organism>
<keyword evidence="3" id="KW-1185">Reference proteome</keyword>
<reference evidence="1" key="1">
    <citation type="submission" date="2023-06" db="EMBL/GenBank/DDBJ databases">
        <authorList>
            <person name="Kurt Z."/>
        </authorList>
    </citation>
    <scope>NUCLEOTIDE SEQUENCE</scope>
</reference>
<comment type="caution">
    <text evidence="1">The sequence shown here is derived from an EMBL/GenBank/DDBJ whole genome shotgun (WGS) entry which is preliminary data.</text>
</comment>
<dbReference type="PROSITE" id="PS51450">
    <property type="entry name" value="LRR"/>
    <property type="match status" value="1"/>
</dbReference>
<protein>
    <submittedName>
        <fullName evidence="1">Leucine-rich repeat domain superfamily</fullName>
    </submittedName>
    <submittedName>
        <fullName evidence="2">Leucine-rich_repeat domain superfamily</fullName>
    </submittedName>
</protein>